<feature type="transmembrane region" description="Helical" evidence="1">
    <location>
        <begin position="168"/>
        <end position="187"/>
    </location>
</feature>
<evidence type="ECO:0000313" key="3">
    <source>
        <dbReference type="Proteomes" id="UP000677305"/>
    </source>
</evidence>
<dbReference type="EMBL" id="CP058561">
    <property type="protein sequence ID" value="QUH30384.1"/>
    <property type="molecule type" value="Genomic_DNA"/>
</dbReference>
<reference evidence="2 3" key="1">
    <citation type="submission" date="2020-07" db="EMBL/GenBank/DDBJ databases">
        <title>Vallitalea guaymasensis genome.</title>
        <authorList>
            <person name="Postec A."/>
        </authorList>
    </citation>
    <scope>NUCLEOTIDE SEQUENCE [LARGE SCALE GENOMIC DNA]</scope>
    <source>
        <strain evidence="2 3">Ra1766G1</strain>
    </source>
</reference>
<keyword evidence="3" id="KW-1185">Reference proteome</keyword>
<evidence type="ECO:0000313" key="2">
    <source>
        <dbReference type="EMBL" id="QUH30384.1"/>
    </source>
</evidence>
<feature type="transmembrane region" description="Helical" evidence="1">
    <location>
        <begin position="105"/>
        <end position="124"/>
    </location>
</feature>
<dbReference type="AlphaFoldDB" id="A0A8J8SD56"/>
<dbReference type="RefSeq" id="WP_212690551.1">
    <property type="nucleotide sequence ID" value="NZ_CP058561.1"/>
</dbReference>
<proteinExistence type="predicted"/>
<keyword evidence="1" id="KW-0472">Membrane</keyword>
<protein>
    <submittedName>
        <fullName evidence="2">Uncharacterized protein</fullName>
    </submittedName>
</protein>
<feature type="transmembrane region" description="Helical" evidence="1">
    <location>
        <begin position="136"/>
        <end position="156"/>
    </location>
</feature>
<feature type="transmembrane region" description="Helical" evidence="1">
    <location>
        <begin position="6"/>
        <end position="25"/>
    </location>
</feature>
<organism evidence="2 3">
    <name type="scientific">Vallitalea guaymasensis</name>
    <dbReference type="NCBI Taxonomy" id="1185412"/>
    <lineage>
        <taxon>Bacteria</taxon>
        <taxon>Bacillati</taxon>
        <taxon>Bacillota</taxon>
        <taxon>Clostridia</taxon>
        <taxon>Lachnospirales</taxon>
        <taxon>Vallitaleaceae</taxon>
        <taxon>Vallitalea</taxon>
    </lineage>
</organism>
<name>A0A8J8SD56_9FIRM</name>
<feature type="transmembrane region" description="Helical" evidence="1">
    <location>
        <begin position="37"/>
        <end position="57"/>
    </location>
</feature>
<sequence length="224" mass="25906">MQGIMETIFDVLYLGTVITIGIFILKHSGNKVQYRLFGFMAIILGCGDAFHLIPRAYGLLTTGLEANAAALGIGKLITSITMTVFYVILYHIWRLRYDIKKYSNLTYVIYGLAVFRIVLCMFPQNQWLLYNASYEWGIYRNIPFALLGLIIIYIFYKEAKKHNDNEFRFMWLAIVLSFGFYIPVVLLSNTYPVIGILMIPKTLAYVWIVMMGYQGLKKELELKK</sequence>
<dbReference type="Proteomes" id="UP000677305">
    <property type="component" value="Chromosome"/>
</dbReference>
<keyword evidence="1" id="KW-0812">Transmembrane</keyword>
<dbReference type="KEGG" id="vgu:HYG85_16310"/>
<feature type="transmembrane region" description="Helical" evidence="1">
    <location>
        <begin position="193"/>
        <end position="216"/>
    </location>
</feature>
<gene>
    <name evidence="2" type="ORF">HYG85_16310</name>
</gene>
<feature type="transmembrane region" description="Helical" evidence="1">
    <location>
        <begin position="69"/>
        <end position="93"/>
    </location>
</feature>
<accession>A0A8J8SD56</accession>
<keyword evidence="1" id="KW-1133">Transmembrane helix</keyword>
<evidence type="ECO:0000256" key="1">
    <source>
        <dbReference type="SAM" id="Phobius"/>
    </source>
</evidence>